<keyword evidence="4" id="KW-1185">Reference proteome</keyword>
<feature type="transmembrane region" description="Helical" evidence="1">
    <location>
        <begin position="339"/>
        <end position="360"/>
    </location>
</feature>
<dbReference type="PANTHER" id="PTHR23028:SF53">
    <property type="entry name" value="ACYL_TRANSF_3 DOMAIN-CONTAINING PROTEIN"/>
    <property type="match status" value="1"/>
</dbReference>
<dbReference type="Pfam" id="PF01757">
    <property type="entry name" value="Acyl_transf_3"/>
    <property type="match status" value="1"/>
</dbReference>
<dbReference type="InterPro" id="IPR002656">
    <property type="entry name" value="Acyl_transf_3_dom"/>
</dbReference>
<dbReference type="EMBL" id="CP042467">
    <property type="protein sequence ID" value="QED28710.1"/>
    <property type="molecule type" value="Genomic_DNA"/>
</dbReference>
<dbReference type="Proteomes" id="UP000321595">
    <property type="component" value="Chromosome"/>
</dbReference>
<keyword evidence="1" id="KW-1133">Transmembrane helix</keyword>
<feature type="transmembrane region" description="Helical" evidence="1">
    <location>
        <begin position="274"/>
        <end position="294"/>
    </location>
</feature>
<keyword evidence="3" id="KW-0808">Transferase</keyword>
<feature type="transmembrane region" description="Helical" evidence="1">
    <location>
        <begin position="218"/>
        <end position="235"/>
    </location>
</feature>
<dbReference type="InterPro" id="IPR050879">
    <property type="entry name" value="Acyltransferase_3"/>
</dbReference>
<organism evidence="3 4">
    <name type="scientific">Microvenator marinus</name>
    <dbReference type="NCBI Taxonomy" id="2600177"/>
    <lineage>
        <taxon>Bacteria</taxon>
        <taxon>Deltaproteobacteria</taxon>
        <taxon>Bradymonadales</taxon>
        <taxon>Microvenatoraceae</taxon>
        <taxon>Microvenator</taxon>
    </lineage>
</organism>
<protein>
    <submittedName>
        <fullName evidence="3">Acyltransferase</fullName>
    </submittedName>
</protein>
<feature type="transmembrane region" description="Helical" evidence="1">
    <location>
        <begin position="7"/>
        <end position="25"/>
    </location>
</feature>
<reference evidence="3 4" key="1">
    <citation type="submission" date="2019-08" db="EMBL/GenBank/DDBJ databases">
        <authorList>
            <person name="Liang Q."/>
        </authorList>
    </citation>
    <scope>NUCLEOTIDE SEQUENCE [LARGE SCALE GENOMIC DNA]</scope>
    <source>
        <strain evidence="3 4">V1718</strain>
    </source>
</reference>
<dbReference type="GO" id="GO:0016020">
    <property type="term" value="C:membrane"/>
    <property type="evidence" value="ECO:0007669"/>
    <property type="project" value="TreeGrafter"/>
</dbReference>
<keyword evidence="1" id="KW-0812">Transmembrane</keyword>
<evidence type="ECO:0000256" key="1">
    <source>
        <dbReference type="SAM" id="Phobius"/>
    </source>
</evidence>
<sequence length="648" mass="74054">MKYRPEIDGLRALAVVPVILFHAGFELFSGGYVGVDVFFVISGFLITTLLIEDIEHQRFSMLDFYKRRARRIFPALFFVMLICVPFAWTWMLPSQFQDFSQSLVAVSLFASNMLFWRESGYFDAVAEEKPLLHTWSLAVEEQYYVLFPIFLLLTWRFGKRRVFWVVLAMATISLAVSEWGWRNAPAANFYLAPTRAWELLAGSIAAFIVQERGVRKNNALAFLGLAAILFAILAFDESTPFPSVYALIPVVGVVLLLLYGHTDTIVARLLSRKGLVGVGLISYSAYLWHQPLFAFARIKLPEEPSAFVMACLSVASLLLARVSWRYVENPFRRAKDNKRIFGASAFAIAGFVGIGLIGHFNSQEFEDYWLSKQPREMRDTYRLVKAAQGDTSIDPEECRFNIGDVNSDIETRLSSCYDQFGAGVLILGDSHANDLFNVTASKFDERFLVGITQGGCRPHSNFDYCNYSKVMNLIRTRSRIFKLVIFEQAGFYLLKKEDGTPGSRGIFSNLGMGEGVEEVVVDEEHVQGTFLYLKELSNMVPVKWFLPRAEPHIRTNFILKNGCTHNYSYRMNQYEAFHKLDRYIERLIRESTGHNIQPSNQNYFFRFEFPQDFMNCSQLFWKDGDHFSPAGVSYFGSRLPDDFLSVPD</sequence>
<dbReference type="AlphaFoldDB" id="A0A5B8XSQ6"/>
<proteinExistence type="predicted"/>
<dbReference type="GO" id="GO:0016747">
    <property type="term" value="F:acyltransferase activity, transferring groups other than amino-acyl groups"/>
    <property type="evidence" value="ECO:0007669"/>
    <property type="project" value="InterPro"/>
</dbReference>
<evidence type="ECO:0000313" key="4">
    <source>
        <dbReference type="Proteomes" id="UP000321595"/>
    </source>
</evidence>
<feature type="transmembrane region" description="Helical" evidence="1">
    <location>
        <begin position="31"/>
        <end position="51"/>
    </location>
</feature>
<feature type="transmembrane region" description="Helical" evidence="1">
    <location>
        <begin position="187"/>
        <end position="209"/>
    </location>
</feature>
<evidence type="ECO:0000259" key="2">
    <source>
        <dbReference type="Pfam" id="PF01757"/>
    </source>
</evidence>
<feature type="domain" description="Acyltransferase 3" evidence="2">
    <location>
        <begin position="5"/>
        <end position="320"/>
    </location>
</feature>
<dbReference type="RefSeq" id="WP_146961378.1">
    <property type="nucleotide sequence ID" value="NZ_CP042467.1"/>
</dbReference>
<feature type="transmembrane region" description="Helical" evidence="1">
    <location>
        <begin position="306"/>
        <end position="327"/>
    </location>
</feature>
<dbReference type="OrthoDB" id="5501619at2"/>
<feature type="transmembrane region" description="Helical" evidence="1">
    <location>
        <begin position="162"/>
        <end position="181"/>
    </location>
</feature>
<feature type="transmembrane region" description="Helical" evidence="1">
    <location>
        <begin position="72"/>
        <end position="93"/>
    </location>
</feature>
<keyword evidence="3" id="KW-0012">Acyltransferase</keyword>
<evidence type="ECO:0000313" key="3">
    <source>
        <dbReference type="EMBL" id="QED28710.1"/>
    </source>
</evidence>
<feature type="transmembrane region" description="Helical" evidence="1">
    <location>
        <begin position="241"/>
        <end position="262"/>
    </location>
</feature>
<name>A0A5B8XSQ6_9DELT</name>
<dbReference type="KEGG" id="bbae:FRD01_16000"/>
<accession>A0A5B8XSQ6</accession>
<gene>
    <name evidence="3" type="ORF">FRD01_16000</name>
</gene>
<keyword evidence="1" id="KW-0472">Membrane</keyword>
<dbReference type="GO" id="GO:0009103">
    <property type="term" value="P:lipopolysaccharide biosynthetic process"/>
    <property type="evidence" value="ECO:0007669"/>
    <property type="project" value="TreeGrafter"/>
</dbReference>
<dbReference type="PANTHER" id="PTHR23028">
    <property type="entry name" value="ACETYLTRANSFERASE"/>
    <property type="match status" value="1"/>
</dbReference>